<dbReference type="OrthoDB" id="6021714at2759"/>
<dbReference type="AlphaFoldDB" id="A0A8J2KQG8"/>
<name>A0A8J2KQG8_9HEXA</name>
<keyword evidence="4" id="KW-1185">Reference proteome</keyword>
<proteinExistence type="predicted"/>
<dbReference type="InterPro" id="IPR014887">
    <property type="entry name" value="HIF-1_CTAD"/>
</dbReference>
<sequence>GRGNPIENSPSMELDLRSCLEQLLATGQGNKVTEIMSWLRNSAVEDRTKPPEKNYMGLLGVHKDIQRGMLRKEPSPNIRKRNNLGSLMNPGNSSRRGLDMSQQLPGLYELTRQDCEVNAPLNGTSRLLNGSELLTALDYTDDPLA</sequence>
<dbReference type="Proteomes" id="UP000708208">
    <property type="component" value="Unassembled WGS sequence"/>
</dbReference>
<protein>
    <recommendedName>
        <fullName evidence="2">HIF-1 alpha C-terminal transactivation domain-containing protein</fullName>
    </recommendedName>
</protein>
<feature type="compositionally biased region" description="Polar residues" evidence="1">
    <location>
        <begin position="83"/>
        <end position="99"/>
    </location>
</feature>
<gene>
    <name evidence="3" type="ORF">AFUS01_LOCUS27984</name>
</gene>
<accession>A0A8J2KQG8</accession>
<feature type="domain" description="HIF-1 alpha C-terminal transactivation" evidence="2">
    <location>
        <begin position="109"/>
        <end position="139"/>
    </location>
</feature>
<evidence type="ECO:0000313" key="4">
    <source>
        <dbReference type="Proteomes" id="UP000708208"/>
    </source>
</evidence>
<evidence type="ECO:0000256" key="1">
    <source>
        <dbReference type="SAM" id="MobiDB-lite"/>
    </source>
</evidence>
<evidence type="ECO:0000313" key="3">
    <source>
        <dbReference type="EMBL" id="CAG7817412.1"/>
    </source>
</evidence>
<dbReference type="EMBL" id="CAJVCH010393453">
    <property type="protein sequence ID" value="CAG7817412.1"/>
    <property type="molecule type" value="Genomic_DNA"/>
</dbReference>
<evidence type="ECO:0000259" key="2">
    <source>
        <dbReference type="Pfam" id="PF08778"/>
    </source>
</evidence>
<feature type="non-terminal residue" evidence="3">
    <location>
        <position position="1"/>
    </location>
</feature>
<feature type="region of interest" description="Disordered" evidence="1">
    <location>
        <begin position="71"/>
        <end position="99"/>
    </location>
</feature>
<reference evidence="3" key="1">
    <citation type="submission" date="2021-06" db="EMBL/GenBank/DDBJ databases">
        <authorList>
            <person name="Hodson N. C."/>
            <person name="Mongue J. A."/>
            <person name="Jaron S. K."/>
        </authorList>
    </citation>
    <scope>NUCLEOTIDE SEQUENCE</scope>
</reference>
<comment type="caution">
    <text evidence="3">The sequence shown here is derived from an EMBL/GenBank/DDBJ whole genome shotgun (WGS) entry which is preliminary data.</text>
</comment>
<dbReference type="Pfam" id="PF08778">
    <property type="entry name" value="HIF-1a_CTAD"/>
    <property type="match status" value="1"/>
</dbReference>
<organism evidence="3 4">
    <name type="scientific">Allacma fusca</name>
    <dbReference type="NCBI Taxonomy" id="39272"/>
    <lineage>
        <taxon>Eukaryota</taxon>
        <taxon>Metazoa</taxon>
        <taxon>Ecdysozoa</taxon>
        <taxon>Arthropoda</taxon>
        <taxon>Hexapoda</taxon>
        <taxon>Collembola</taxon>
        <taxon>Symphypleona</taxon>
        <taxon>Sminthuridae</taxon>
        <taxon>Allacma</taxon>
    </lineage>
</organism>